<dbReference type="PANTHER" id="PTHR10357">
    <property type="entry name" value="ALPHA-AMYLASE FAMILY MEMBER"/>
    <property type="match status" value="1"/>
</dbReference>
<name>A0A3D8M4H7_9ALTE</name>
<dbReference type="PRINTS" id="PR00110">
    <property type="entry name" value="ALPHAAMYLASE"/>
</dbReference>
<dbReference type="EC" id="3.2.1.1" evidence="6"/>
<dbReference type="EMBL" id="QRHA01000010">
    <property type="protein sequence ID" value="RDV24518.1"/>
    <property type="molecule type" value="Genomic_DNA"/>
</dbReference>
<dbReference type="Proteomes" id="UP000256561">
    <property type="component" value="Unassembled WGS sequence"/>
</dbReference>
<evidence type="ECO:0000313" key="11">
    <source>
        <dbReference type="Proteomes" id="UP000256561"/>
    </source>
</evidence>
<dbReference type="Pfam" id="PF00128">
    <property type="entry name" value="Alpha-amylase"/>
    <property type="match status" value="1"/>
</dbReference>
<keyword evidence="11" id="KW-1185">Reference proteome</keyword>
<evidence type="ECO:0000313" key="10">
    <source>
        <dbReference type="EMBL" id="RDV24518.1"/>
    </source>
</evidence>
<keyword evidence="6" id="KW-0119">Carbohydrate metabolism</keyword>
<gene>
    <name evidence="10" type="ORF">DXV75_13940</name>
</gene>
<organism evidence="10 11">
    <name type="scientific">Alteromonas aestuariivivens</name>
    <dbReference type="NCBI Taxonomy" id="1938339"/>
    <lineage>
        <taxon>Bacteria</taxon>
        <taxon>Pseudomonadati</taxon>
        <taxon>Pseudomonadota</taxon>
        <taxon>Gammaproteobacteria</taxon>
        <taxon>Alteromonadales</taxon>
        <taxon>Alteromonadaceae</taxon>
        <taxon>Alteromonas/Salinimonas group</taxon>
        <taxon>Alteromonas</taxon>
    </lineage>
</organism>
<feature type="domain" description="Glycosyl hydrolase family 13 catalytic" evidence="9">
    <location>
        <begin position="43"/>
        <end position="455"/>
    </location>
</feature>
<evidence type="ECO:0000256" key="6">
    <source>
        <dbReference type="RuleBase" id="RU361134"/>
    </source>
</evidence>
<sequence length="862" mass="97208">MKSAFKHLITVTLLAFFSTAYGEEEPGPLHVASPVWQDQIIYFLMIDRFNDGNPENNDQGVGVYKAGSRSQYNGGDLQGVKDKLDYIQALGATAVWTTPQVANQWWDPIAQYWGYHGYWARDFKAVDEHYGTLQDYQALARALHRRGMYLVQDVVVNHTGNFFYYDGPYDPVQPEKNVKFNAGSLPTAKPTQFPLNLNNVTDPQQKALSIFNWTPQIYDTGHRIQETQYQLSGLDDMNTRNPLVREFLKDSFGYWIQQAGVDAFRVDTAKYVEENFYEDFIYSSNGIKATAKQTGRNDFLIFGEFFEMSLPMEDRAEQKISRYLGDDNSPRVDSPIGFPLYQEIQNLFITGRPTSHMTYRLGAAMRLYKNPYTAVNFIDNHDVERFVVNGTLDGFKQAYALMMTIPGIPAIYQGDEQLHRLQRQAMFAGGYGSSESQFDENADMYQYIRELAYMRLSNKVLTRGRLEVIQDNQFGPGIFAYRRDYEGESAYIILNTADETALLTNLETGYLNNDEFSVLFRHNYEGDLKLSPEGRITTQLPARSVIVLKGKSVSVSGGNSGSKSISIDPVQALYSNVNQVVITGRSSAINTRLLAIQDGNFAGAVPIQTDVNGQWQVSIPANGLGSDHHSLQVYWPETNLVSGEVHFEVSSNIVDVQAEKSDPEGDDKGPNGNYQHPGYQQGECYMDLLGAKAEAGGNNLLLTLKMCDISTVWAPANGFDHLALNIHMDLPDRQGSQWLPKLSSTMIEGKDWDINHSAFGWGNLVFTAENVSQEREGELLTYSPDISVDKDKKLIHIRYEGSRLGVKSWKGSTLYITTWDKDEGWHYRQINSEPSRWHFASKSAVSSQELPKIADSMVLNLE</sequence>
<comment type="caution">
    <text evidence="10">The sequence shown here is derived from an EMBL/GenBank/DDBJ whole genome shotgun (WGS) entry which is preliminary data.</text>
</comment>
<dbReference type="PANTHER" id="PTHR10357:SF215">
    <property type="entry name" value="ALPHA-AMYLASE 1"/>
    <property type="match status" value="1"/>
</dbReference>
<dbReference type="GO" id="GO:0046872">
    <property type="term" value="F:metal ion binding"/>
    <property type="evidence" value="ECO:0007669"/>
    <property type="project" value="UniProtKB-KW"/>
</dbReference>
<evidence type="ECO:0000256" key="2">
    <source>
        <dbReference type="ARBA" id="ARBA00008061"/>
    </source>
</evidence>
<feature type="signal peptide" evidence="8">
    <location>
        <begin position="1"/>
        <end position="22"/>
    </location>
</feature>
<evidence type="ECO:0000256" key="4">
    <source>
        <dbReference type="ARBA" id="ARBA00022729"/>
    </source>
</evidence>
<accession>A0A3D8M4H7</accession>
<dbReference type="GO" id="GO:0004556">
    <property type="term" value="F:alpha-amylase activity"/>
    <property type="evidence" value="ECO:0007669"/>
    <property type="project" value="UniProtKB-UniRule"/>
</dbReference>
<keyword evidence="6" id="KW-0378">Hydrolase</keyword>
<reference evidence="11" key="1">
    <citation type="submission" date="2018-08" db="EMBL/GenBank/DDBJ databases">
        <authorList>
            <person name="Zhang J."/>
            <person name="Du Z.-J."/>
        </authorList>
    </citation>
    <scope>NUCLEOTIDE SEQUENCE [LARGE SCALE GENOMIC DNA]</scope>
    <source>
        <strain evidence="11">KCTC 52655</strain>
    </source>
</reference>
<dbReference type="RefSeq" id="WP_115594040.1">
    <property type="nucleotide sequence ID" value="NZ_QRHA01000010.1"/>
</dbReference>
<evidence type="ECO:0000259" key="9">
    <source>
        <dbReference type="SMART" id="SM00642"/>
    </source>
</evidence>
<dbReference type="InterPro" id="IPR045857">
    <property type="entry name" value="O16G_dom_2"/>
</dbReference>
<dbReference type="InterPro" id="IPR019248">
    <property type="entry name" value="Glucodextran_C"/>
</dbReference>
<comment type="similarity">
    <text evidence="2 5">Belongs to the glycosyl hydrolase 13 family.</text>
</comment>
<dbReference type="SMART" id="SM00642">
    <property type="entry name" value="Aamy"/>
    <property type="match status" value="1"/>
</dbReference>
<comment type="catalytic activity">
    <reaction evidence="6">
        <text>Endohydrolysis of (1-&gt;4)-alpha-D-glucosidic linkages in polysaccharides containing three or more (1-&gt;4)-alpha-linked D-glucose units.</text>
        <dbReference type="EC" id="3.2.1.1"/>
    </reaction>
</comment>
<keyword evidence="3" id="KW-0479">Metal-binding</keyword>
<evidence type="ECO:0000256" key="7">
    <source>
        <dbReference type="SAM" id="MobiDB-lite"/>
    </source>
</evidence>
<dbReference type="Gene3D" id="2.60.40.1190">
    <property type="match status" value="1"/>
</dbReference>
<dbReference type="InterPro" id="IPR017853">
    <property type="entry name" value="GH"/>
</dbReference>
<feature type="chain" id="PRO_5017596908" description="Alpha-amylase" evidence="8">
    <location>
        <begin position="23"/>
        <end position="862"/>
    </location>
</feature>
<dbReference type="InterPro" id="IPR006047">
    <property type="entry name" value="GH13_cat_dom"/>
</dbReference>
<protein>
    <recommendedName>
        <fullName evidence="6">Alpha-amylase</fullName>
        <ecNumber evidence="6">3.2.1.1</ecNumber>
    </recommendedName>
</protein>
<dbReference type="SUPFAM" id="SSF51011">
    <property type="entry name" value="Glycosyl hydrolase domain"/>
    <property type="match status" value="1"/>
</dbReference>
<keyword evidence="6" id="KW-0326">Glycosidase</keyword>
<dbReference type="GO" id="GO:0005975">
    <property type="term" value="P:carbohydrate metabolic process"/>
    <property type="evidence" value="ECO:0007669"/>
    <property type="project" value="InterPro"/>
</dbReference>
<evidence type="ECO:0000256" key="8">
    <source>
        <dbReference type="SAM" id="SignalP"/>
    </source>
</evidence>
<evidence type="ECO:0000256" key="1">
    <source>
        <dbReference type="ARBA" id="ARBA00001913"/>
    </source>
</evidence>
<feature type="region of interest" description="Disordered" evidence="7">
    <location>
        <begin position="658"/>
        <end position="677"/>
    </location>
</feature>
<dbReference type="Gene3D" id="2.60.40.1180">
    <property type="entry name" value="Golgi alpha-mannosidase II"/>
    <property type="match status" value="1"/>
</dbReference>
<comment type="cofactor">
    <cofactor evidence="1">
        <name>Ca(2+)</name>
        <dbReference type="ChEBI" id="CHEBI:29108"/>
    </cofactor>
</comment>
<dbReference type="Gene3D" id="3.20.20.80">
    <property type="entry name" value="Glycosidases"/>
    <property type="match status" value="1"/>
</dbReference>
<dbReference type="InterPro" id="IPR006046">
    <property type="entry name" value="Alpha_amylase"/>
</dbReference>
<dbReference type="InterPro" id="IPR013780">
    <property type="entry name" value="Glyco_hydro_b"/>
</dbReference>
<keyword evidence="4 8" id="KW-0732">Signal</keyword>
<dbReference type="OrthoDB" id="9805159at2"/>
<evidence type="ECO:0000256" key="5">
    <source>
        <dbReference type="RuleBase" id="RU003615"/>
    </source>
</evidence>
<dbReference type="SUPFAM" id="SSF51445">
    <property type="entry name" value="(Trans)glycosidases"/>
    <property type="match status" value="1"/>
</dbReference>
<dbReference type="Gene3D" id="3.90.400.10">
    <property type="entry name" value="Oligo-1,6-glucosidase, Domain 2"/>
    <property type="match status" value="1"/>
</dbReference>
<feature type="compositionally biased region" description="Basic and acidic residues" evidence="7">
    <location>
        <begin position="658"/>
        <end position="669"/>
    </location>
</feature>
<proteinExistence type="inferred from homology"/>
<dbReference type="Pfam" id="PF09985">
    <property type="entry name" value="Glucodextran_C"/>
    <property type="match status" value="1"/>
</dbReference>
<dbReference type="AlphaFoldDB" id="A0A3D8M4H7"/>
<dbReference type="SUPFAM" id="SSF49344">
    <property type="entry name" value="CBD9-like"/>
    <property type="match status" value="1"/>
</dbReference>
<evidence type="ECO:0000256" key="3">
    <source>
        <dbReference type="ARBA" id="ARBA00022723"/>
    </source>
</evidence>